<dbReference type="Gene3D" id="3.40.50.1000">
    <property type="entry name" value="HAD superfamily/HAD-like"/>
    <property type="match status" value="1"/>
</dbReference>
<dbReference type="Proteomes" id="UP000183407">
    <property type="component" value="Unassembled WGS sequence"/>
</dbReference>
<evidence type="ECO:0000313" key="1">
    <source>
        <dbReference type="EMBL" id="SED42167.1"/>
    </source>
</evidence>
<organism evidence="1 2">
    <name type="scientific">Rhodococcus jostii</name>
    <dbReference type="NCBI Taxonomy" id="132919"/>
    <lineage>
        <taxon>Bacteria</taxon>
        <taxon>Bacillati</taxon>
        <taxon>Actinomycetota</taxon>
        <taxon>Actinomycetes</taxon>
        <taxon>Mycobacteriales</taxon>
        <taxon>Nocardiaceae</taxon>
        <taxon>Rhodococcus</taxon>
    </lineage>
</organism>
<protein>
    <submittedName>
        <fullName evidence="1">Haloacid dehalogenase-like hydrolase</fullName>
    </submittedName>
</protein>
<sequence>MGAELGVSWADGSTRSAIEDFVGRVTEPGGADFVEAADRVAVFDNDGTLWCEKPMPIQLDFTIRRFAEMAEGDPELQQKQPWKAAFEHDLQWLGAAMVKHYHGDDSDLKLLMGAVTQAFDSVTVENYDARVRAFFDGANHPTLGRPYYGCGYVPMVELLRYLEANGFTVYIASGGDRDFMRPVAGRLYGIPPERIIGSALGLSYREGADATELLYKAAMDFFDDGPEKPVRIWSRIGRRPILSVGNSNGDLPMLAFSGQPDRPSLRALILHDDADREFDYVAGAEQALDQAREKNWTVVSMKNDWTSVFSPADT</sequence>
<evidence type="ECO:0000313" key="2">
    <source>
        <dbReference type="Proteomes" id="UP000183407"/>
    </source>
</evidence>
<dbReference type="EMBL" id="FNTL01000004">
    <property type="protein sequence ID" value="SED42167.1"/>
    <property type="molecule type" value="Genomic_DNA"/>
</dbReference>
<proteinExistence type="predicted"/>
<dbReference type="SUPFAM" id="SSF56784">
    <property type="entry name" value="HAD-like"/>
    <property type="match status" value="1"/>
</dbReference>
<name>A0A1H5AIL1_RHOJO</name>
<dbReference type="GO" id="GO:0016787">
    <property type="term" value="F:hydrolase activity"/>
    <property type="evidence" value="ECO:0007669"/>
    <property type="project" value="UniProtKB-KW"/>
</dbReference>
<gene>
    <name evidence="1" type="ORF">SAMN04490220_4445</name>
</gene>
<dbReference type="InterPro" id="IPR023214">
    <property type="entry name" value="HAD_sf"/>
</dbReference>
<reference evidence="2" key="1">
    <citation type="submission" date="2016-10" db="EMBL/GenBank/DDBJ databases">
        <authorList>
            <person name="Varghese N."/>
        </authorList>
    </citation>
    <scope>NUCLEOTIDE SEQUENCE [LARGE SCALE GENOMIC DNA]</scope>
    <source>
        <strain evidence="2">DSM 44719</strain>
    </source>
</reference>
<accession>A0A1H5AIL1</accession>
<dbReference type="InterPro" id="IPR036412">
    <property type="entry name" value="HAD-like_sf"/>
</dbReference>
<dbReference type="OrthoDB" id="9799365at2"/>
<keyword evidence="1" id="KW-0378">Hydrolase</keyword>
<dbReference type="RefSeq" id="WP_073358500.1">
    <property type="nucleotide sequence ID" value="NZ_FNTL01000004.1"/>
</dbReference>
<dbReference type="CDD" id="cd01427">
    <property type="entry name" value="HAD_like"/>
    <property type="match status" value="1"/>
</dbReference>
<dbReference type="Pfam" id="PF12710">
    <property type="entry name" value="HAD"/>
    <property type="match status" value="1"/>
</dbReference>
<dbReference type="AlphaFoldDB" id="A0A1H5AIL1"/>